<dbReference type="Proteomes" id="UP000784294">
    <property type="component" value="Unassembled WGS sequence"/>
</dbReference>
<sequence length="324" mass="36848">MNFAYTCGIEFKLIVTRRISLPLFPVMSVGSFCPVDIDDDFLNNCQAVEIPPPPELVQLRDANGPRLVISKIVIENFKSYGGMRVLGPFCKKFNCVIGPNGSGKSNVIDSLLFVFGYRSSKVRSKKLSLLIHKSDVLPDVPCCCVEVHFQKIIDTGPMDDDFEVVSENDFVVSRKAFQDNSSQYFINDCRANFKEVTTLLRRNGIDLDHNRFLILQGEVEQISLMKPKAISEHEDGFLEYLEDIIGCNRFKKPLEILANRIEKLSDLRLEKLSRVKAVEQEKNSLESIRNEAFAYLKLVNNLTHIKNLQYQQALAKERTCEQAS</sequence>
<protein>
    <recommendedName>
        <fullName evidence="5">RecF/RecN/SMC N-terminal domain-containing protein</fullName>
    </recommendedName>
</protein>
<dbReference type="OrthoDB" id="5575062at2759"/>
<comment type="caution">
    <text evidence="6">The sequence shown here is derived from an EMBL/GenBank/DDBJ whole genome shotgun (WGS) entry which is preliminary data.</text>
</comment>
<accession>A0A448X6Y2</accession>
<dbReference type="Gene3D" id="3.40.50.300">
    <property type="entry name" value="P-loop containing nucleotide triphosphate hydrolases"/>
    <property type="match status" value="1"/>
</dbReference>
<feature type="non-terminal residue" evidence="6">
    <location>
        <position position="1"/>
    </location>
</feature>
<evidence type="ECO:0000313" key="7">
    <source>
        <dbReference type="Proteomes" id="UP000784294"/>
    </source>
</evidence>
<evidence type="ECO:0000259" key="5">
    <source>
        <dbReference type="Pfam" id="PF02463"/>
    </source>
</evidence>
<name>A0A448X6Y2_9PLAT</name>
<dbReference type="GO" id="GO:0007076">
    <property type="term" value="P:mitotic chromosome condensation"/>
    <property type="evidence" value="ECO:0007669"/>
    <property type="project" value="TreeGrafter"/>
</dbReference>
<keyword evidence="3" id="KW-0067">ATP-binding</keyword>
<dbReference type="PANTHER" id="PTHR18937:SF172">
    <property type="entry name" value="STRUCTURAL MAINTENANCE OF CHROMOSOMES PROTEIN"/>
    <property type="match status" value="1"/>
</dbReference>
<evidence type="ECO:0000256" key="3">
    <source>
        <dbReference type="ARBA" id="ARBA00022840"/>
    </source>
</evidence>
<dbReference type="EMBL" id="CAAALY010104644">
    <property type="protein sequence ID" value="VEL29604.1"/>
    <property type="molecule type" value="Genomic_DNA"/>
</dbReference>
<evidence type="ECO:0000313" key="6">
    <source>
        <dbReference type="EMBL" id="VEL29604.1"/>
    </source>
</evidence>
<dbReference type="FunFam" id="3.40.50.300:FF:000585">
    <property type="entry name" value="Structural maintenance of chromosomes 4"/>
    <property type="match status" value="1"/>
</dbReference>
<dbReference type="GO" id="GO:0005524">
    <property type="term" value="F:ATP binding"/>
    <property type="evidence" value="ECO:0007669"/>
    <property type="project" value="UniProtKB-KW"/>
</dbReference>
<dbReference type="GO" id="GO:0005634">
    <property type="term" value="C:nucleus"/>
    <property type="evidence" value="ECO:0007669"/>
    <property type="project" value="UniProtKB-SubCell"/>
</dbReference>
<dbReference type="InterPro" id="IPR027417">
    <property type="entry name" value="P-loop_NTPase"/>
</dbReference>
<evidence type="ECO:0000256" key="2">
    <source>
        <dbReference type="ARBA" id="ARBA00022741"/>
    </source>
</evidence>
<dbReference type="Pfam" id="PF02463">
    <property type="entry name" value="SMC_N"/>
    <property type="match status" value="1"/>
</dbReference>
<dbReference type="AlphaFoldDB" id="A0A448X6Y2"/>
<comment type="subcellular location">
    <subcellularLocation>
        <location evidence="1">Nucleus</location>
    </subcellularLocation>
</comment>
<keyword evidence="2" id="KW-0547">Nucleotide-binding</keyword>
<keyword evidence="7" id="KW-1185">Reference proteome</keyword>
<evidence type="ECO:0000256" key="1">
    <source>
        <dbReference type="ARBA" id="ARBA00004123"/>
    </source>
</evidence>
<proteinExistence type="predicted"/>
<feature type="domain" description="RecF/RecN/SMC N-terminal" evidence="5">
    <location>
        <begin position="69"/>
        <end position="208"/>
    </location>
</feature>
<reference evidence="6" key="1">
    <citation type="submission" date="2018-11" db="EMBL/GenBank/DDBJ databases">
        <authorList>
            <consortium name="Pathogen Informatics"/>
        </authorList>
    </citation>
    <scope>NUCLEOTIDE SEQUENCE</scope>
</reference>
<gene>
    <name evidence="6" type="ORF">PXEA_LOCUS23044</name>
</gene>
<dbReference type="PANTHER" id="PTHR18937">
    <property type="entry name" value="STRUCTURAL MAINTENANCE OF CHROMOSOMES SMC FAMILY MEMBER"/>
    <property type="match status" value="1"/>
</dbReference>
<evidence type="ECO:0000256" key="4">
    <source>
        <dbReference type="ARBA" id="ARBA00023242"/>
    </source>
</evidence>
<dbReference type="GO" id="GO:0000796">
    <property type="term" value="C:condensin complex"/>
    <property type="evidence" value="ECO:0007669"/>
    <property type="project" value="TreeGrafter"/>
</dbReference>
<dbReference type="InterPro" id="IPR003395">
    <property type="entry name" value="RecF/RecN/SMC_N"/>
</dbReference>
<dbReference type="SUPFAM" id="SSF52540">
    <property type="entry name" value="P-loop containing nucleoside triphosphate hydrolases"/>
    <property type="match status" value="1"/>
</dbReference>
<organism evidence="6 7">
    <name type="scientific">Protopolystoma xenopodis</name>
    <dbReference type="NCBI Taxonomy" id="117903"/>
    <lineage>
        <taxon>Eukaryota</taxon>
        <taxon>Metazoa</taxon>
        <taxon>Spiralia</taxon>
        <taxon>Lophotrochozoa</taxon>
        <taxon>Platyhelminthes</taxon>
        <taxon>Monogenea</taxon>
        <taxon>Polyopisthocotylea</taxon>
        <taxon>Polystomatidea</taxon>
        <taxon>Polystomatidae</taxon>
        <taxon>Protopolystoma</taxon>
    </lineage>
</organism>
<keyword evidence="4" id="KW-0539">Nucleus</keyword>